<keyword evidence="2" id="KW-1185">Reference proteome</keyword>
<dbReference type="PANTHER" id="PTHR46246:SF1">
    <property type="entry name" value="GUANOSINE-3',5'-BIS(DIPHOSPHATE) 3'-PYROPHOSPHOHYDROLASE MESH1"/>
    <property type="match status" value="1"/>
</dbReference>
<dbReference type="Gene3D" id="1.10.3210.10">
    <property type="entry name" value="Hypothetical protein af1432"/>
    <property type="match status" value="1"/>
</dbReference>
<dbReference type="PANTHER" id="PTHR46246">
    <property type="entry name" value="GUANOSINE-3',5'-BIS(DIPHOSPHATE) 3'-PYROPHOSPHOHYDROLASE MESH1"/>
    <property type="match status" value="1"/>
</dbReference>
<name>A0A1H6QG91_9GAMM</name>
<protein>
    <submittedName>
        <fullName evidence="1">HD domain-containing protein</fullName>
    </submittedName>
</protein>
<dbReference type="SUPFAM" id="SSF109604">
    <property type="entry name" value="HD-domain/PDEase-like"/>
    <property type="match status" value="1"/>
</dbReference>
<proteinExistence type="predicted"/>
<reference evidence="1 2" key="1">
    <citation type="submission" date="2016-10" db="EMBL/GenBank/DDBJ databases">
        <authorList>
            <person name="de Groot N.N."/>
        </authorList>
    </citation>
    <scope>NUCLEOTIDE SEQUENCE [LARGE SCALE GENOMIC DNA]</scope>
    <source>
        <strain evidence="1 2">DSM 26515</strain>
    </source>
</reference>
<dbReference type="Pfam" id="PF13328">
    <property type="entry name" value="HD_4"/>
    <property type="match status" value="1"/>
</dbReference>
<dbReference type="RefSeq" id="WP_091333226.1">
    <property type="nucleotide sequence ID" value="NZ_FNYC01000001.1"/>
</dbReference>
<dbReference type="Proteomes" id="UP000199420">
    <property type="component" value="Unassembled WGS sequence"/>
</dbReference>
<organism evidence="1 2">
    <name type="scientific">Frateuria terrea</name>
    <dbReference type="NCBI Taxonomy" id="529704"/>
    <lineage>
        <taxon>Bacteria</taxon>
        <taxon>Pseudomonadati</taxon>
        <taxon>Pseudomonadota</taxon>
        <taxon>Gammaproteobacteria</taxon>
        <taxon>Lysobacterales</taxon>
        <taxon>Rhodanobacteraceae</taxon>
        <taxon>Frateuria</taxon>
    </lineage>
</organism>
<dbReference type="STRING" id="529704.SAMN02927913_0505"/>
<evidence type="ECO:0000313" key="1">
    <source>
        <dbReference type="EMBL" id="SEI42719.1"/>
    </source>
</evidence>
<evidence type="ECO:0000313" key="2">
    <source>
        <dbReference type="Proteomes" id="UP000199420"/>
    </source>
</evidence>
<dbReference type="GO" id="GO:0008893">
    <property type="term" value="F:guanosine-3',5'-bis(diphosphate) 3'-diphosphatase activity"/>
    <property type="evidence" value="ECO:0007669"/>
    <property type="project" value="TreeGrafter"/>
</dbReference>
<accession>A0A1H6QG91</accession>
<dbReference type="OrthoDB" id="9802385at2"/>
<dbReference type="InterPro" id="IPR052194">
    <property type="entry name" value="MESH1"/>
</dbReference>
<sequence length="203" mass="21669">MLTERFTAAVDYARVAHAHQCRKGTAIPYIEHLLGVASLVLGHGGDEDQAIAGLLHDVLEDCGEAHAAVIGDRFGARVLAIVRGCTDGSAEGKAAVADADARRRDWLRRKQAYLAHLAHASDDMLLVSGCDKLHNARAIVADLGRPGVGRGVFDRFTGGRDGTLTYYRLLADLFIQRGAAMAGALEREVERMAVLAGEPSRAA</sequence>
<dbReference type="EMBL" id="FNYC01000001">
    <property type="protein sequence ID" value="SEI42719.1"/>
    <property type="molecule type" value="Genomic_DNA"/>
</dbReference>
<gene>
    <name evidence="1" type="ORF">SAMN04487997_0589</name>
</gene>
<dbReference type="AlphaFoldDB" id="A0A1H6QG91"/>